<dbReference type="VEuPathDB" id="VectorBase:AFAF018879"/>
<keyword evidence="2" id="KW-1185">Reference proteome</keyword>
<proteinExistence type="predicted"/>
<dbReference type="AlphaFoldDB" id="A0A182QXK0"/>
<sequence>MIRPVPWHNVRSRPGWSPRFAGVDRFRKEYCICHSLRVCNIVREPTRRSFFRTGQSILCFSSPDPCDPTVPLFLSERHQLQTLLLQRLHRSTVGGHISSSLILLPTQLEFSSQLPPSPAAAT</sequence>
<dbReference type="Proteomes" id="UP000075886">
    <property type="component" value="Unassembled WGS sequence"/>
</dbReference>
<dbReference type="EMBL" id="AXCN02001837">
    <property type="status" value="NOT_ANNOTATED_CDS"/>
    <property type="molecule type" value="Genomic_DNA"/>
</dbReference>
<dbReference type="EnsemblMetazoa" id="AFAF018879-RA">
    <property type="protein sequence ID" value="AFAF018879-PA"/>
    <property type="gene ID" value="AFAF018879"/>
</dbReference>
<organism evidence="1 2">
    <name type="scientific">Anopheles farauti</name>
    <dbReference type="NCBI Taxonomy" id="69004"/>
    <lineage>
        <taxon>Eukaryota</taxon>
        <taxon>Metazoa</taxon>
        <taxon>Ecdysozoa</taxon>
        <taxon>Arthropoda</taxon>
        <taxon>Hexapoda</taxon>
        <taxon>Insecta</taxon>
        <taxon>Pterygota</taxon>
        <taxon>Neoptera</taxon>
        <taxon>Endopterygota</taxon>
        <taxon>Diptera</taxon>
        <taxon>Nematocera</taxon>
        <taxon>Culicoidea</taxon>
        <taxon>Culicidae</taxon>
        <taxon>Anophelinae</taxon>
        <taxon>Anopheles</taxon>
    </lineage>
</organism>
<dbReference type="EMBL" id="AXCN02001836">
    <property type="status" value="NOT_ANNOTATED_CDS"/>
    <property type="molecule type" value="Genomic_DNA"/>
</dbReference>
<reference evidence="1" key="2">
    <citation type="submission" date="2020-05" db="UniProtKB">
        <authorList>
            <consortium name="EnsemblMetazoa"/>
        </authorList>
    </citation>
    <scope>IDENTIFICATION</scope>
    <source>
        <strain evidence="1">FAR1</strain>
    </source>
</reference>
<protein>
    <submittedName>
        <fullName evidence="1">Uncharacterized protein</fullName>
    </submittedName>
</protein>
<accession>A0A182QXK0</accession>
<evidence type="ECO:0000313" key="1">
    <source>
        <dbReference type="EnsemblMetazoa" id="AFAF018879-PA"/>
    </source>
</evidence>
<reference evidence="2" key="1">
    <citation type="submission" date="2014-01" db="EMBL/GenBank/DDBJ databases">
        <title>The Genome Sequence of Anopheles farauti FAR1 (V2).</title>
        <authorList>
            <consortium name="The Broad Institute Genomics Platform"/>
            <person name="Neafsey D.E."/>
            <person name="Besansky N."/>
            <person name="Howell P."/>
            <person name="Walton C."/>
            <person name="Young S.K."/>
            <person name="Zeng Q."/>
            <person name="Gargeya S."/>
            <person name="Fitzgerald M."/>
            <person name="Haas B."/>
            <person name="Abouelleil A."/>
            <person name="Allen A.W."/>
            <person name="Alvarado L."/>
            <person name="Arachchi H.M."/>
            <person name="Berlin A.M."/>
            <person name="Chapman S.B."/>
            <person name="Gainer-Dewar J."/>
            <person name="Goldberg J."/>
            <person name="Griggs A."/>
            <person name="Gujja S."/>
            <person name="Hansen M."/>
            <person name="Howarth C."/>
            <person name="Imamovic A."/>
            <person name="Ireland A."/>
            <person name="Larimer J."/>
            <person name="McCowan C."/>
            <person name="Murphy C."/>
            <person name="Pearson M."/>
            <person name="Poon T.W."/>
            <person name="Priest M."/>
            <person name="Roberts A."/>
            <person name="Saif S."/>
            <person name="Shea T."/>
            <person name="Sisk P."/>
            <person name="Sykes S."/>
            <person name="Wortman J."/>
            <person name="Nusbaum C."/>
            <person name="Birren B."/>
        </authorList>
    </citation>
    <scope>NUCLEOTIDE SEQUENCE [LARGE SCALE GENOMIC DNA]</scope>
    <source>
        <strain evidence="2">FAR1</strain>
    </source>
</reference>
<evidence type="ECO:0000313" key="2">
    <source>
        <dbReference type="Proteomes" id="UP000075886"/>
    </source>
</evidence>
<name>A0A182QXK0_9DIPT</name>